<sequence length="56" mass="6033">PMQNCSRITLICDILDGHLCEMSCPSCSSCHPASTNSSAKGCVCKELFSDKCHSRP</sequence>
<evidence type="ECO:0000313" key="2">
    <source>
        <dbReference type="Proteomes" id="UP000694559"/>
    </source>
</evidence>
<organism evidence="1 2">
    <name type="scientific">Naja naja</name>
    <name type="common">Indian cobra</name>
    <dbReference type="NCBI Taxonomy" id="35670"/>
    <lineage>
        <taxon>Eukaryota</taxon>
        <taxon>Metazoa</taxon>
        <taxon>Chordata</taxon>
        <taxon>Craniata</taxon>
        <taxon>Vertebrata</taxon>
        <taxon>Euteleostomi</taxon>
        <taxon>Lepidosauria</taxon>
        <taxon>Squamata</taxon>
        <taxon>Bifurcata</taxon>
        <taxon>Unidentata</taxon>
        <taxon>Episquamata</taxon>
        <taxon>Toxicofera</taxon>
        <taxon>Serpentes</taxon>
        <taxon>Colubroidea</taxon>
        <taxon>Elapidae</taxon>
        <taxon>Elapinae</taxon>
        <taxon>Naja</taxon>
    </lineage>
</organism>
<dbReference type="AlphaFoldDB" id="A0A8C6XES4"/>
<evidence type="ECO:0000313" key="1">
    <source>
        <dbReference type="Ensembl" id="ENSNNAP00000013406.1"/>
    </source>
</evidence>
<protein>
    <submittedName>
        <fullName evidence="1">Uncharacterized protein</fullName>
    </submittedName>
</protein>
<accession>A0A8C6XES4</accession>
<proteinExistence type="predicted"/>
<reference evidence="1" key="1">
    <citation type="submission" date="2025-08" db="UniProtKB">
        <authorList>
            <consortium name="Ensembl"/>
        </authorList>
    </citation>
    <scope>IDENTIFICATION</scope>
</reference>
<keyword evidence="2" id="KW-1185">Reference proteome</keyword>
<dbReference type="Ensembl" id="ENSNNAT00000014038.1">
    <property type="protein sequence ID" value="ENSNNAP00000013406.1"/>
    <property type="gene ID" value="ENSNNAG00000009037.1"/>
</dbReference>
<reference evidence="1" key="2">
    <citation type="submission" date="2025-09" db="UniProtKB">
        <authorList>
            <consortium name="Ensembl"/>
        </authorList>
    </citation>
    <scope>IDENTIFICATION</scope>
</reference>
<dbReference type="Proteomes" id="UP000694559">
    <property type="component" value="Unplaced"/>
</dbReference>
<dbReference type="GeneTree" id="ENSGT01010000230278"/>
<name>A0A8C6XES4_NAJNA</name>